<dbReference type="STRING" id="1802595.A2134_02180"/>
<gene>
    <name evidence="1" type="ORF">A2134_02180</name>
</gene>
<name>A0A1G1WC60_9BACT</name>
<evidence type="ECO:0000313" key="1">
    <source>
        <dbReference type="EMBL" id="OGY25265.1"/>
    </source>
</evidence>
<organism evidence="1 2">
    <name type="scientific">Candidatus Woykebacteria bacterium RBG_16_39_9b</name>
    <dbReference type="NCBI Taxonomy" id="1802595"/>
    <lineage>
        <taxon>Bacteria</taxon>
        <taxon>Candidatus Woykeibacteriota</taxon>
    </lineage>
</organism>
<evidence type="ECO:0008006" key="3">
    <source>
        <dbReference type="Google" id="ProtNLM"/>
    </source>
</evidence>
<dbReference type="EMBL" id="MHCR01000019">
    <property type="protein sequence ID" value="OGY25265.1"/>
    <property type="molecule type" value="Genomic_DNA"/>
</dbReference>
<reference evidence="1 2" key="1">
    <citation type="journal article" date="2016" name="Nat. Commun.">
        <title>Thousands of microbial genomes shed light on interconnected biogeochemical processes in an aquifer system.</title>
        <authorList>
            <person name="Anantharaman K."/>
            <person name="Brown C.T."/>
            <person name="Hug L.A."/>
            <person name="Sharon I."/>
            <person name="Castelle C.J."/>
            <person name="Probst A.J."/>
            <person name="Thomas B.C."/>
            <person name="Singh A."/>
            <person name="Wilkins M.J."/>
            <person name="Karaoz U."/>
            <person name="Brodie E.L."/>
            <person name="Williams K.H."/>
            <person name="Hubbard S.S."/>
            <person name="Banfield J.F."/>
        </authorList>
    </citation>
    <scope>NUCLEOTIDE SEQUENCE [LARGE SCALE GENOMIC DNA]</scope>
</reference>
<accession>A0A1G1WC60</accession>
<proteinExistence type="predicted"/>
<sequence>MTPARPRKFIKSVQNNRKRNKFIKLFLIIVLFFLFLNLGFQIPKFVKAINSPFKNFPASISNKNRVDMDFRTNILLASINDKNELVSLNIISFDPVENKFLFIAVPTEKFRDKFSSNNLDPLVNSVKRTLYVPVDGYFIFDTGNVINEELVAKARDELFSFRFLTNLIVNKEFADSHIRTNLRLSQFFKVAWRFKKARDDKIDFMTLRDLTSFSIEKVGEALVDSKILSENTSVEIKTTSSSLQEGWELKQIINNLGASVILTNSNEEVDKTTIYVLDEKQNTLRRLKSVVNGEVLEAKDVSSVADIVVVLGKSEEAF</sequence>
<dbReference type="AlphaFoldDB" id="A0A1G1WC60"/>
<comment type="caution">
    <text evidence="1">The sequence shown here is derived from an EMBL/GenBank/DDBJ whole genome shotgun (WGS) entry which is preliminary data.</text>
</comment>
<evidence type="ECO:0000313" key="2">
    <source>
        <dbReference type="Proteomes" id="UP000178162"/>
    </source>
</evidence>
<dbReference type="Proteomes" id="UP000178162">
    <property type="component" value="Unassembled WGS sequence"/>
</dbReference>
<protein>
    <recommendedName>
        <fullName evidence="3">LytR/CpsA/Psr regulator C-terminal domain-containing protein</fullName>
    </recommendedName>
</protein>